<dbReference type="PROSITE" id="PS51645">
    <property type="entry name" value="PHR_CRY_ALPHA_BETA"/>
    <property type="match status" value="1"/>
</dbReference>
<keyword evidence="2" id="KW-0456">Lyase</keyword>
<proteinExistence type="predicted"/>
<name>A0ABW1YD97_9DEIO</name>
<reference evidence="3" key="1">
    <citation type="journal article" date="2019" name="Int. J. Syst. Evol. Microbiol.">
        <title>The Global Catalogue of Microorganisms (GCM) 10K type strain sequencing project: providing services to taxonomists for standard genome sequencing and annotation.</title>
        <authorList>
            <consortium name="The Broad Institute Genomics Platform"/>
            <consortium name="The Broad Institute Genome Sequencing Center for Infectious Disease"/>
            <person name="Wu L."/>
            <person name="Ma J."/>
        </authorList>
    </citation>
    <scope>NUCLEOTIDE SEQUENCE [LARGE SCALE GENOMIC DNA]</scope>
    <source>
        <strain evidence="3">CGMCC 1.15772</strain>
    </source>
</reference>
<dbReference type="InterPro" id="IPR006050">
    <property type="entry name" value="DNA_photolyase_N"/>
</dbReference>
<evidence type="ECO:0000259" key="1">
    <source>
        <dbReference type="PROSITE" id="PS51645"/>
    </source>
</evidence>
<dbReference type="EC" id="4.1.99.3" evidence="2"/>
<keyword evidence="3" id="KW-1185">Reference proteome</keyword>
<dbReference type="GO" id="GO:0003904">
    <property type="term" value="F:deoxyribodipyrimidine photo-lyase activity"/>
    <property type="evidence" value="ECO:0007669"/>
    <property type="project" value="UniProtKB-EC"/>
</dbReference>
<dbReference type="PANTHER" id="PTHR11455:SF9">
    <property type="entry name" value="CRYPTOCHROME CIRCADIAN CLOCK 5 ISOFORM X1"/>
    <property type="match status" value="1"/>
</dbReference>
<comment type="caution">
    <text evidence="2">The sequence shown here is derived from an EMBL/GenBank/DDBJ whole genome shotgun (WGS) entry which is preliminary data.</text>
</comment>
<feature type="domain" description="Photolyase/cryptochrome alpha/beta" evidence="1">
    <location>
        <begin position="1"/>
        <end position="135"/>
    </location>
</feature>
<evidence type="ECO:0000313" key="3">
    <source>
        <dbReference type="Proteomes" id="UP001596297"/>
    </source>
</evidence>
<accession>A0ABW1YD97</accession>
<dbReference type="InterPro" id="IPR036155">
    <property type="entry name" value="Crypto/Photolyase_N_sf"/>
</dbReference>
<organism evidence="2 3">
    <name type="scientific">Deinococcus lacus</name>
    <dbReference type="NCBI Taxonomy" id="392561"/>
    <lineage>
        <taxon>Bacteria</taxon>
        <taxon>Thermotogati</taxon>
        <taxon>Deinococcota</taxon>
        <taxon>Deinococci</taxon>
        <taxon>Deinococcales</taxon>
        <taxon>Deinococcaceae</taxon>
        <taxon>Deinococcus</taxon>
    </lineage>
</organism>
<gene>
    <name evidence="2" type="ORF">ACFP81_09865</name>
</gene>
<dbReference type="Proteomes" id="UP001596297">
    <property type="component" value="Unassembled WGS sequence"/>
</dbReference>
<dbReference type="EMBL" id="JBHSWD010000001">
    <property type="protein sequence ID" value="MFC6592271.1"/>
    <property type="molecule type" value="Genomic_DNA"/>
</dbReference>
<dbReference type="RefSeq" id="WP_380083287.1">
    <property type="nucleotide sequence ID" value="NZ_JBHSWD010000001.1"/>
</dbReference>
<sequence>MVQVVWFKKDLRLRDHAPLHGAAARGEVLPLYIYEPEQLGHEEFAGHHLRYLNDCLHELDGSLGRLGAPLVIRRGEATEVFENLRAELEAAGKALSAIWAHEETGNMVSFRRDLRVHAWAAARQVAFAELPQNGVIRRLRSRGRGGEDSWAEQWEERLGGHPLPAPAALRGAAALVRGAGSRRTGGRP</sequence>
<dbReference type="SUPFAM" id="SSF52425">
    <property type="entry name" value="Cryptochrome/photolyase, N-terminal domain"/>
    <property type="match status" value="1"/>
</dbReference>
<dbReference type="InterPro" id="IPR014729">
    <property type="entry name" value="Rossmann-like_a/b/a_fold"/>
</dbReference>
<evidence type="ECO:0000313" key="2">
    <source>
        <dbReference type="EMBL" id="MFC6592271.1"/>
    </source>
</evidence>
<dbReference type="PANTHER" id="PTHR11455">
    <property type="entry name" value="CRYPTOCHROME"/>
    <property type="match status" value="1"/>
</dbReference>
<dbReference type="Pfam" id="PF00875">
    <property type="entry name" value="DNA_photolyase"/>
    <property type="match status" value="1"/>
</dbReference>
<protein>
    <submittedName>
        <fullName evidence="2">Deoxyribodipyrimidine photo-lyase</fullName>
        <ecNumber evidence="2">4.1.99.3</ecNumber>
    </submittedName>
</protein>
<dbReference type="InterPro" id="IPR002081">
    <property type="entry name" value="Cryptochrome/DNA_photolyase_1"/>
</dbReference>
<dbReference type="Gene3D" id="3.40.50.620">
    <property type="entry name" value="HUPs"/>
    <property type="match status" value="1"/>
</dbReference>